<feature type="compositionally biased region" description="Basic residues" evidence="1">
    <location>
        <begin position="234"/>
        <end position="244"/>
    </location>
</feature>
<feature type="compositionally biased region" description="Polar residues" evidence="1">
    <location>
        <begin position="94"/>
        <end position="110"/>
    </location>
</feature>
<feature type="region of interest" description="Disordered" evidence="1">
    <location>
        <begin position="65"/>
        <end position="111"/>
    </location>
</feature>
<dbReference type="Proteomes" id="UP001321760">
    <property type="component" value="Unassembled WGS sequence"/>
</dbReference>
<comment type="caution">
    <text evidence="2">The sequence shown here is derived from an EMBL/GenBank/DDBJ whole genome shotgun (WGS) entry which is preliminary data.</text>
</comment>
<protein>
    <submittedName>
        <fullName evidence="2">Uncharacterized protein</fullName>
    </submittedName>
</protein>
<dbReference type="AlphaFoldDB" id="A0AAV9H6W9"/>
<evidence type="ECO:0000313" key="2">
    <source>
        <dbReference type="EMBL" id="KAK4455820.1"/>
    </source>
</evidence>
<organism evidence="2 3">
    <name type="scientific">Podospora aff. communis PSN243</name>
    <dbReference type="NCBI Taxonomy" id="3040156"/>
    <lineage>
        <taxon>Eukaryota</taxon>
        <taxon>Fungi</taxon>
        <taxon>Dikarya</taxon>
        <taxon>Ascomycota</taxon>
        <taxon>Pezizomycotina</taxon>
        <taxon>Sordariomycetes</taxon>
        <taxon>Sordariomycetidae</taxon>
        <taxon>Sordariales</taxon>
        <taxon>Podosporaceae</taxon>
        <taxon>Podospora</taxon>
    </lineage>
</organism>
<evidence type="ECO:0000256" key="1">
    <source>
        <dbReference type="SAM" id="MobiDB-lite"/>
    </source>
</evidence>
<reference evidence="2" key="2">
    <citation type="submission" date="2023-05" db="EMBL/GenBank/DDBJ databases">
        <authorList>
            <consortium name="Lawrence Berkeley National Laboratory"/>
            <person name="Steindorff A."/>
            <person name="Hensen N."/>
            <person name="Bonometti L."/>
            <person name="Westerberg I."/>
            <person name="Brannstrom I.O."/>
            <person name="Guillou S."/>
            <person name="Cros-Aarteil S."/>
            <person name="Calhoun S."/>
            <person name="Haridas S."/>
            <person name="Kuo A."/>
            <person name="Mondo S."/>
            <person name="Pangilinan J."/>
            <person name="Riley R."/>
            <person name="Labutti K."/>
            <person name="Andreopoulos B."/>
            <person name="Lipzen A."/>
            <person name="Chen C."/>
            <person name="Yanf M."/>
            <person name="Daum C."/>
            <person name="Ng V."/>
            <person name="Clum A."/>
            <person name="Ohm R."/>
            <person name="Martin F."/>
            <person name="Silar P."/>
            <person name="Natvig D."/>
            <person name="Lalanne C."/>
            <person name="Gautier V."/>
            <person name="Ament-Velasquez S.L."/>
            <person name="Kruys A."/>
            <person name="Hutchinson M.I."/>
            <person name="Powell A.J."/>
            <person name="Barry K."/>
            <person name="Miller A.N."/>
            <person name="Grigoriev I.V."/>
            <person name="Debuchy R."/>
            <person name="Gladieux P."/>
            <person name="Thoren M.H."/>
            <person name="Johannesson H."/>
        </authorList>
    </citation>
    <scope>NUCLEOTIDE SEQUENCE</scope>
    <source>
        <strain evidence="2">PSN243</strain>
    </source>
</reference>
<evidence type="ECO:0000313" key="3">
    <source>
        <dbReference type="Proteomes" id="UP001321760"/>
    </source>
</evidence>
<feature type="compositionally biased region" description="Basic and acidic residues" evidence="1">
    <location>
        <begin position="223"/>
        <end position="233"/>
    </location>
</feature>
<dbReference type="EMBL" id="MU865913">
    <property type="protein sequence ID" value="KAK4455820.1"/>
    <property type="molecule type" value="Genomic_DNA"/>
</dbReference>
<gene>
    <name evidence="2" type="ORF">QBC34DRAFT_1682</name>
</gene>
<keyword evidence="3" id="KW-1185">Reference proteome</keyword>
<accession>A0AAV9H6W9</accession>
<feature type="compositionally biased region" description="Basic and acidic residues" evidence="1">
    <location>
        <begin position="190"/>
        <end position="210"/>
    </location>
</feature>
<proteinExistence type="predicted"/>
<reference evidence="2" key="1">
    <citation type="journal article" date="2023" name="Mol. Phylogenet. Evol.">
        <title>Genome-scale phylogeny and comparative genomics of the fungal order Sordariales.</title>
        <authorList>
            <person name="Hensen N."/>
            <person name="Bonometti L."/>
            <person name="Westerberg I."/>
            <person name="Brannstrom I.O."/>
            <person name="Guillou S."/>
            <person name="Cros-Aarteil S."/>
            <person name="Calhoun S."/>
            <person name="Haridas S."/>
            <person name="Kuo A."/>
            <person name="Mondo S."/>
            <person name="Pangilinan J."/>
            <person name="Riley R."/>
            <person name="LaButti K."/>
            <person name="Andreopoulos B."/>
            <person name="Lipzen A."/>
            <person name="Chen C."/>
            <person name="Yan M."/>
            <person name="Daum C."/>
            <person name="Ng V."/>
            <person name="Clum A."/>
            <person name="Steindorff A."/>
            <person name="Ohm R.A."/>
            <person name="Martin F."/>
            <person name="Silar P."/>
            <person name="Natvig D.O."/>
            <person name="Lalanne C."/>
            <person name="Gautier V."/>
            <person name="Ament-Velasquez S.L."/>
            <person name="Kruys A."/>
            <person name="Hutchinson M.I."/>
            <person name="Powell A.J."/>
            <person name="Barry K."/>
            <person name="Miller A.N."/>
            <person name="Grigoriev I.V."/>
            <person name="Debuchy R."/>
            <person name="Gladieux P."/>
            <person name="Hiltunen Thoren M."/>
            <person name="Johannesson H."/>
        </authorList>
    </citation>
    <scope>NUCLEOTIDE SEQUENCE</scope>
    <source>
        <strain evidence="2">PSN243</strain>
    </source>
</reference>
<feature type="compositionally biased region" description="Basic and acidic residues" evidence="1">
    <location>
        <begin position="245"/>
        <end position="261"/>
    </location>
</feature>
<feature type="region of interest" description="Disordered" evidence="1">
    <location>
        <begin position="190"/>
        <end position="287"/>
    </location>
</feature>
<sequence length="287" mass="32349">MTGTFSHPLGRLRGSGLHISGLRVFGLRVSGRHAHDGFYHFKCRPGFRTPTLKRHITPKHLTFKPTLKPITNMGPRNSSPVTPSRDIPRRRSRAYQSEPSCPRSSSQMRELSQPDVVVSHANISAIDKYFTELAASDESIRQDLRALQASSPGWKWPPSLEYNLGNHTASLKAVRELLNILWVASKNMKQDGHLDKKSHVKEDVDRHGQDGGDSDDDSNYDALLKRSDLDRGRGTPRRKRAKLCRAHERASRALTSRAERRLARRRRRGGPGGAQPPEKKTNITLYC</sequence>
<name>A0AAV9H6W9_9PEZI</name>